<evidence type="ECO:0000256" key="1">
    <source>
        <dbReference type="SAM" id="Phobius"/>
    </source>
</evidence>
<comment type="caution">
    <text evidence="2">The sequence shown here is derived from an EMBL/GenBank/DDBJ whole genome shotgun (WGS) entry which is preliminary data.</text>
</comment>
<accession>A0ABU9Y6G7</accession>
<gene>
    <name evidence="2" type="ORF">ABC974_17435</name>
</gene>
<organism evidence="2 3">
    <name type="scientific">Sphingomonas oligophenolica</name>
    <dbReference type="NCBI Taxonomy" id="301154"/>
    <lineage>
        <taxon>Bacteria</taxon>
        <taxon>Pseudomonadati</taxon>
        <taxon>Pseudomonadota</taxon>
        <taxon>Alphaproteobacteria</taxon>
        <taxon>Sphingomonadales</taxon>
        <taxon>Sphingomonadaceae</taxon>
        <taxon>Sphingomonas</taxon>
    </lineage>
</organism>
<feature type="transmembrane region" description="Helical" evidence="1">
    <location>
        <begin position="12"/>
        <end position="30"/>
    </location>
</feature>
<protein>
    <recommendedName>
        <fullName evidence="4">DUF4149 domain-containing protein</fullName>
    </recommendedName>
</protein>
<keyword evidence="1" id="KW-1133">Transmembrane helix</keyword>
<evidence type="ECO:0008006" key="4">
    <source>
        <dbReference type="Google" id="ProtNLM"/>
    </source>
</evidence>
<dbReference type="Proteomes" id="UP001419910">
    <property type="component" value="Unassembled WGS sequence"/>
</dbReference>
<dbReference type="RefSeq" id="WP_343890366.1">
    <property type="nucleotide sequence ID" value="NZ_BAAAEH010000032.1"/>
</dbReference>
<keyword evidence="3" id="KW-1185">Reference proteome</keyword>
<keyword evidence="1" id="KW-0472">Membrane</keyword>
<feature type="transmembrane region" description="Helical" evidence="1">
    <location>
        <begin position="42"/>
        <end position="62"/>
    </location>
</feature>
<feature type="transmembrane region" description="Helical" evidence="1">
    <location>
        <begin position="107"/>
        <end position="125"/>
    </location>
</feature>
<feature type="transmembrane region" description="Helical" evidence="1">
    <location>
        <begin position="83"/>
        <end position="101"/>
    </location>
</feature>
<evidence type="ECO:0000313" key="2">
    <source>
        <dbReference type="EMBL" id="MEN2791423.1"/>
    </source>
</evidence>
<feature type="transmembrane region" description="Helical" evidence="1">
    <location>
        <begin position="173"/>
        <end position="194"/>
    </location>
</feature>
<name>A0ABU9Y6G7_9SPHN</name>
<evidence type="ECO:0000313" key="3">
    <source>
        <dbReference type="Proteomes" id="UP001419910"/>
    </source>
</evidence>
<proteinExistence type="predicted"/>
<sequence>MNGARASLLSREVIPFYLSLAALGGAALALDALLHLSGAVWIGRYLGIPGVLLIIASSGYSLRKHKLIRSGKPASLLRWHERLAWAGSLLILVHAGIHFNAILAWLAVWAMLINVASGLTGKFLLGRSRKRLDATRAGLRAQGMSPEEVEELTHWDSLTFDAVKQWRVVHLPITLAFTVLALAHIIAIFLFWGWK</sequence>
<dbReference type="EMBL" id="JBDIME010000017">
    <property type="protein sequence ID" value="MEN2791423.1"/>
    <property type="molecule type" value="Genomic_DNA"/>
</dbReference>
<keyword evidence="1" id="KW-0812">Transmembrane</keyword>
<reference evidence="2 3" key="1">
    <citation type="submission" date="2024-05" db="EMBL/GenBank/DDBJ databases">
        <authorList>
            <person name="Liu Q."/>
            <person name="Xin Y.-H."/>
        </authorList>
    </citation>
    <scope>NUCLEOTIDE SEQUENCE [LARGE SCALE GENOMIC DNA]</scope>
    <source>
        <strain evidence="2 3">CGMCC 1.10181</strain>
    </source>
</reference>